<gene>
    <name evidence="1" type="ORF">GCK72_006574</name>
</gene>
<dbReference type="RefSeq" id="XP_053589882.1">
    <property type="nucleotide sequence ID" value="XM_053725688.1"/>
</dbReference>
<dbReference type="EMBL" id="WUAV01000002">
    <property type="protein sequence ID" value="KAF1766616.1"/>
    <property type="molecule type" value="Genomic_DNA"/>
</dbReference>
<protein>
    <submittedName>
        <fullName evidence="1">Uncharacterized protein</fullName>
    </submittedName>
</protein>
<proteinExistence type="predicted"/>
<evidence type="ECO:0000313" key="2">
    <source>
        <dbReference type="Proteomes" id="UP000483820"/>
    </source>
</evidence>
<dbReference type="Proteomes" id="UP000483820">
    <property type="component" value="Chromosome II"/>
</dbReference>
<dbReference type="GeneID" id="78774205"/>
<sequence>MQIIKVRQGCLMEWISWIGMGQEIASNCKSTKKQQAGLLSSEVAAQCAQFPQSFLSSLVILHLVSFLETPLAAIHLAVSLVPSSELSSSVVLQEVFVVETSHEDWTADVAAYSYELAFVFQQELVTPSSLTMLSLLTQLMLSVCCYVEELVYLLRCTDYLHEPLTFFIIELKEHPFCLLRLSAILDNILIISKIWMIFKTSEQ</sequence>
<comment type="caution">
    <text evidence="1">The sequence shown here is derived from an EMBL/GenBank/DDBJ whole genome shotgun (WGS) entry which is preliminary data.</text>
</comment>
<dbReference type="CTD" id="78774205"/>
<evidence type="ECO:0000313" key="1">
    <source>
        <dbReference type="EMBL" id="KAF1766616.1"/>
    </source>
</evidence>
<name>A0A6A5HIU5_CAERE</name>
<organism evidence="1 2">
    <name type="scientific">Caenorhabditis remanei</name>
    <name type="common">Caenorhabditis vulgaris</name>
    <dbReference type="NCBI Taxonomy" id="31234"/>
    <lineage>
        <taxon>Eukaryota</taxon>
        <taxon>Metazoa</taxon>
        <taxon>Ecdysozoa</taxon>
        <taxon>Nematoda</taxon>
        <taxon>Chromadorea</taxon>
        <taxon>Rhabditida</taxon>
        <taxon>Rhabditina</taxon>
        <taxon>Rhabditomorpha</taxon>
        <taxon>Rhabditoidea</taxon>
        <taxon>Rhabditidae</taxon>
        <taxon>Peloderinae</taxon>
        <taxon>Caenorhabditis</taxon>
    </lineage>
</organism>
<reference evidence="1 2" key="1">
    <citation type="submission" date="2019-12" db="EMBL/GenBank/DDBJ databases">
        <title>Chromosome-level assembly of the Caenorhabditis remanei genome.</title>
        <authorList>
            <person name="Teterina A.A."/>
            <person name="Willis J.H."/>
            <person name="Phillips P.C."/>
        </authorList>
    </citation>
    <scope>NUCLEOTIDE SEQUENCE [LARGE SCALE GENOMIC DNA]</scope>
    <source>
        <strain evidence="1 2">PX506</strain>
        <tissue evidence="1">Whole organism</tissue>
    </source>
</reference>
<dbReference type="AlphaFoldDB" id="A0A6A5HIU5"/>
<accession>A0A6A5HIU5</accession>
<dbReference type="KEGG" id="crq:GCK72_006574"/>